<dbReference type="RefSeq" id="WP_176634103.1">
    <property type="nucleotide sequence ID" value="NZ_JAAMFM010000005.1"/>
</dbReference>
<sequence length="166" mass="17210">MALTASTTLSATAQRVTDVFADEEFVKHVSFTVGGELKSFEISGPTSGAFTTKTVRTLPTTRMPEIARKVVGASLTVTQVEDWSAPAADGSRSNNIKLTVAGAPLDVAAVQRLTASGASTLVELSGEVKSAIPFLGAKIASAAEPVIGKALNLQATLAQEWLSEHP</sequence>
<evidence type="ECO:0000313" key="1">
    <source>
        <dbReference type="EMBL" id="NVM94376.1"/>
    </source>
</evidence>
<dbReference type="EMBL" id="JAAMFM010000005">
    <property type="protein sequence ID" value="NVM94376.1"/>
    <property type="molecule type" value="Genomic_DNA"/>
</dbReference>
<evidence type="ECO:0000313" key="2">
    <source>
        <dbReference type="Proteomes" id="UP000543556"/>
    </source>
</evidence>
<dbReference type="Proteomes" id="UP000543556">
    <property type="component" value="Unassembled WGS sequence"/>
</dbReference>
<proteinExistence type="predicted"/>
<dbReference type="AlphaFoldDB" id="A0A7Y7LZ82"/>
<name>A0A7Y7LZ82_9MICC</name>
<gene>
    <name evidence="1" type="ORF">G6034_05535</name>
</gene>
<reference evidence="1 2" key="1">
    <citation type="submission" date="2020-02" db="EMBL/GenBank/DDBJ databases">
        <title>Genome sequence of strain AETb3-4.</title>
        <authorList>
            <person name="Gao J."/>
            <person name="Zhang X."/>
        </authorList>
    </citation>
    <scope>NUCLEOTIDE SEQUENCE [LARGE SCALE GENOMIC DNA]</scope>
    <source>
        <strain evidence="1 2">AETb3-4</strain>
    </source>
</reference>
<accession>A0A7Y7LZ82</accession>
<comment type="caution">
    <text evidence="1">The sequence shown here is derived from an EMBL/GenBank/DDBJ whole genome shotgun (WGS) entry which is preliminary data.</text>
</comment>
<dbReference type="Pfam" id="PF10698">
    <property type="entry name" value="DUF2505"/>
    <property type="match status" value="1"/>
</dbReference>
<keyword evidence="2" id="KW-1185">Reference proteome</keyword>
<organism evidence="1 2">
    <name type="scientific">Arthrobacter wenxiniae</name>
    <dbReference type="NCBI Taxonomy" id="2713570"/>
    <lineage>
        <taxon>Bacteria</taxon>
        <taxon>Bacillati</taxon>
        <taxon>Actinomycetota</taxon>
        <taxon>Actinomycetes</taxon>
        <taxon>Micrococcales</taxon>
        <taxon>Micrococcaceae</taxon>
        <taxon>Arthrobacter</taxon>
    </lineage>
</organism>
<protein>
    <submittedName>
        <fullName evidence="1">DUF2505 domain-containing protein</fullName>
    </submittedName>
</protein>
<dbReference type="InterPro" id="IPR019639">
    <property type="entry name" value="DUF2505"/>
</dbReference>